<dbReference type="AlphaFoldDB" id="A0AAW2QB11"/>
<reference evidence="1" key="2">
    <citation type="journal article" date="2024" name="Plant">
        <title>Genomic evolution and insights into agronomic trait innovations of Sesamum species.</title>
        <authorList>
            <person name="Miao H."/>
            <person name="Wang L."/>
            <person name="Qu L."/>
            <person name="Liu H."/>
            <person name="Sun Y."/>
            <person name="Le M."/>
            <person name="Wang Q."/>
            <person name="Wei S."/>
            <person name="Zheng Y."/>
            <person name="Lin W."/>
            <person name="Duan Y."/>
            <person name="Cao H."/>
            <person name="Xiong S."/>
            <person name="Wang X."/>
            <person name="Wei L."/>
            <person name="Li C."/>
            <person name="Ma Q."/>
            <person name="Ju M."/>
            <person name="Zhao R."/>
            <person name="Li G."/>
            <person name="Mu C."/>
            <person name="Tian Q."/>
            <person name="Mei H."/>
            <person name="Zhang T."/>
            <person name="Gao T."/>
            <person name="Zhang H."/>
        </authorList>
    </citation>
    <scope>NUCLEOTIDE SEQUENCE</scope>
    <source>
        <strain evidence="1">G01</strain>
    </source>
</reference>
<accession>A0AAW2QB11</accession>
<evidence type="ECO:0000313" key="1">
    <source>
        <dbReference type="EMBL" id="KAL0365029.1"/>
    </source>
</evidence>
<dbReference type="PANTHER" id="PTHR46835:SF3">
    <property type="entry name" value="BASIC-LEUCINE ZIPPER (BZIP) TRANSCRIPTION FACTOR FAMILY PROTEIN"/>
    <property type="match status" value="1"/>
</dbReference>
<gene>
    <name evidence="1" type="ORF">Sangu_0600500</name>
</gene>
<dbReference type="PANTHER" id="PTHR46835">
    <property type="entry name" value="BASIC-LEUCINE ZIPPER (BZIP) TRANSCRIPTION FACTOR FAMILY PROTEIN-RELATED"/>
    <property type="match status" value="1"/>
</dbReference>
<comment type="caution">
    <text evidence="1">The sequence shown here is derived from an EMBL/GenBank/DDBJ whole genome shotgun (WGS) entry which is preliminary data.</text>
</comment>
<reference evidence="1" key="1">
    <citation type="submission" date="2020-06" db="EMBL/GenBank/DDBJ databases">
        <authorList>
            <person name="Li T."/>
            <person name="Hu X."/>
            <person name="Zhang T."/>
            <person name="Song X."/>
            <person name="Zhang H."/>
            <person name="Dai N."/>
            <person name="Sheng W."/>
            <person name="Hou X."/>
            <person name="Wei L."/>
        </authorList>
    </citation>
    <scope>NUCLEOTIDE SEQUENCE</scope>
    <source>
        <strain evidence="1">G01</strain>
        <tissue evidence="1">Leaf</tissue>
    </source>
</reference>
<proteinExistence type="predicted"/>
<organism evidence="1">
    <name type="scientific">Sesamum angustifolium</name>
    <dbReference type="NCBI Taxonomy" id="2727405"/>
    <lineage>
        <taxon>Eukaryota</taxon>
        <taxon>Viridiplantae</taxon>
        <taxon>Streptophyta</taxon>
        <taxon>Embryophyta</taxon>
        <taxon>Tracheophyta</taxon>
        <taxon>Spermatophyta</taxon>
        <taxon>Magnoliopsida</taxon>
        <taxon>eudicotyledons</taxon>
        <taxon>Gunneridae</taxon>
        <taxon>Pentapetalae</taxon>
        <taxon>asterids</taxon>
        <taxon>lamiids</taxon>
        <taxon>Lamiales</taxon>
        <taxon>Pedaliaceae</taxon>
        <taxon>Sesamum</taxon>
    </lineage>
</organism>
<dbReference type="InterPro" id="IPR044797">
    <property type="entry name" value="At4g06598-like"/>
</dbReference>
<dbReference type="EMBL" id="JACGWK010000003">
    <property type="protein sequence ID" value="KAL0365029.1"/>
    <property type="molecule type" value="Genomic_DNA"/>
</dbReference>
<name>A0AAW2QB11_9LAMI</name>
<protein>
    <submittedName>
        <fullName evidence="1">Uncharacterized protein</fullName>
    </submittedName>
</protein>
<sequence>MWVHDKVLIEHDPTNAQRWNLWDNVCDVKTVVGPLPLVSYQTLDTFRKVLKHLRMLGRYHTNRKCKINRYTIPNYQCCDFLHDGCLVLLPFMLIYLSGYVKELLGKLSVEHEVLEREVGRLRALYQQQQQPQQQTSSGHRRANSRDLDQQFANLSLKPKEATAGRDSVPGQLHM</sequence>